<dbReference type="InterPro" id="IPR051402">
    <property type="entry name" value="KPR-Related"/>
</dbReference>
<feature type="domain" description="Ketopantoate reductase N-terminal" evidence="11">
    <location>
        <begin position="3"/>
        <end position="148"/>
    </location>
</feature>
<organism evidence="13 14">
    <name type="scientific">Rhodocyclus tenuis</name>
    <name type="common">Rhodospirillum tenue</name>
    <dbReference type="NCBI Taxonomy" id="1066"/>
    <lineage>
        <taxon>Bacteria</taxon>
        <taxon>Pseudomonadati</taxon>
        <taxon>Pseudomonadota</taxon>
        <taxon>Betaproteobacteria</taxon>
        <taxon>Rhodocyclales</taxon>
        <taxon>Rhodocyclaceae</taxon>
        <taxon>Rhodocyclus</taxon>
    </lineage>
</organism>
<dbReference type="InterPro" id="IPR013332">
    <property type="entry name" value="KPR_N"/>
</dbReference>
<feature type="domain" description="Ketopantoate reductase C-terminal" evidence="12">
    <location>
        <begin position="170"/>
        <end position="292"/>
    </location>
</feature>
<comment type="caution">
    <text evidence="13">The sequence shown here is derived from an EMBL/GenBank/DDBJ whole genome shotgun (WGS) entry which is preliminary data.</text>
</comment>
<proteinExistence type="inferred from homology"/>
<evidence type="ECO:0000259" key="12">
    <source>
        <dbReference type="Pfam" id="PF08546"/>
    </source>
</evidence>
<dbReference type="FunFam" id="1.10.1040.10:FF:000017">
    <property type="entry name" value="2-dehydropantoate 2-reductase"/>
    <property type="match status" value="1"/>
</dbReference>
<dbReference type="AlphaFoldDB" id="A0A840GDG7"/>
<sequence length="295" mass="31010">MKIAVMGAGAVGCYYGGMLARAGHEVVLIGRAQHVEAVRRDGLLMETQTFTAHVPLAASTDASAVAGAGLVLCCVKSTDTTEAAAQIGPHLADDATILSLQNGVDNAERLQYLLQREVTPAVVYVATEMAGPGQVRHHGRGELVIGPSPVSDELAQMFAAAGVPVEISDNVSGALWAKLILNCAYNALSAITQLPYGRLVQGTGVEDVMRDVVEECLAVAAAEGISIPGDIHEAIRRIGRTMQGQLSSTAQDLARHKPSEIDHLNGHIVRRGEALGIATPANRVLHTVVRLLEAR</sequence>
<evidence type="ECO:0000256" key="9">
    <source>
        <dbReference type="ARBA" id="ARBA00048793"/>
    </source>
</evidence>
<evidence type="ECO:0000313" key="13">
    <source>
        <dbReference type="EMBL" id="MBB4246602.1"/>
    </source>
</evidence>
<comment type="pathway">
    <text evidence="1 10">Cofactor biosynthesis; (R)-pantothenate biosynthesis; (R)-pantoate from 3-methyl-2-oxobutanoate: step 2/2.</text>
</comment>
<comment type="similarity">
    <text evidence="2 10">Belongs to the ketopantoate reductase family.</text>
</comment>
<evidence type="ECO:0000256" key="3">
    <source>
        <dbReference type="ARBA" id="ARBA00013014"/>
    </source>
</evidence>
<comment type="function">
    <text evidence="10">Catalyzes the NADPH-dependent reduction of ketopantoate into pantoic acid.</text>
</comment>
<dbReference type="GO" id="GO:0015940">
    <property type="term" value="P:pantothenate biosynthetic process"/>
    <property type="evidence" value="ECO:0007669"/>
    <property type="project" value="UniProtKB-UniPathway"/>
</dbReference>
<evidence type="ECO:0000256" key="7">
    <source>
        <dbReference type="ARBA" id="ARBA00023002"/>
    </source>
</evidence>
<dbReference type="PANTHER" id="PTHR21708:SF26">
    <property type="entry name" value="2-DEHYDROPANTOATE 2-REDUCTASE"/>
    <property type="match status" value="1"/>
</dbReference>
<name>A0A840GDG7_RHOTE</name>
<evidence type="ECO:0000313" key="14">
    <source>
        <dbReference type="Proteomes" id="UP000587070"/>
    </source>
</evidence>
<keyword evidence="5 10" id="KW-0566">Pantothenate biosynthesis</keyword>
<dbReference type="SUPFAM" id="SSF48179">
    <property type="entry name" value="6-phosphogluconate dehydrogenase C-terminal domain-like"/>
    <property type="match status" value="1"/>
</dbReference>
<evidence type="ECO:0000256" key="10">
    <source>
        <dbReference type="RuleBase" id="RU362068"/>
    </source>
</evidence>
<dbReference type="InterPro" id="IPR008927">
    <property type="entry name" value="6-PGluconate_DH-like_C_sf"/>
</dbReference>
<dbReference type="UniPathway" id="UPA00028">
    <property type="reaction ID" value="UER00004"/>
</dbReference>
<dbReference type="Pfam" id="PF02558">
    <property type="entry name" value="ApbA"/>
    <property type="match status" value="1"/>
</dbReference>
<dbReference type="Gene3D" id="1.10.1040.10">
    <property type="entry name" value="N-(1-d-carboxylethyl)-l-norvaline Dehydrogenase, domain 2"/>
    <property type="match status" value="1"/>
</dbReference>
<dbReference type="RefSeq" id="WP_153114656.1">
    <property type="nucleotide sequence ID" value="NZ_JACIGE010000002.1"/>
</dbReference>
<dbReference type="Pfam" id="PF08546">
    <property type="entry name" value="ApbA_C"/>
    <property type="match status" value="1"/>
</dbReference>
<dbReference type="PANTHER" id="PTHR21708">
    <property type="entry name" value="PROBABLE 2-DEHYDROPANTOATE 2-REDUCTASE"/>
    <property type="match status" value="1"/>
</dbReference>
<dbReference type="Proteomes" id="UP000587070">
    <property type="component" value="Unassembled WGS sequence"/>
</dbReference>
<keyword evidence="7 10" id="KW-0560">Oxidoreductase</keyword>
<dbReference type="InterPro" id="IPR013328">
    <property type="entry name" value="6PGD_dom2"/>
</dbReference>
<dbReference type="Gene3D" id="3.40.50.720">
    <property type="entry name" value="NAD(P)-binding Rossmann-like Domain"/>
    <property type="match status" value="1"/>
</dbReference>
<evidence type="ECO:0000256" key="4">
    <source>
        <dbReference type="ARBA" id="ARBA00019465"/>
    </source>
</evidence>
<gene>
    <name evidence="13" type="ORF">GGD90_000959</name>
</gene>
<keyword evidence="14" id="KW-1185">Reference proteome</keyword>
<reference evidence="13 14" key="1">
    <citation type="submission" date="2020-08" db="EMBL/GenBank/DDBJ databases">
        <title>Genome sequencing of Purple Non-Sulfur Bacteria from various extreme environments.</title>
        <authorList>
            <person name="Mayer M."/>
        </authorList>
    </citation>
    <scope>NUCLEOTIDE SEQUENCE [LARGE SCALE GENOMIC DNA]</scope>
    <source>
        <strain evidence="13 14">2761</strain>
    </source>
</reference>
<evidence type="ECO:0000256" key="1">
    <source>
        <dbReference type="ARBA" id="ARBA00004994"/>
    </source>
</evidence>
<dbReference type="InterPro" id="IPR013752">
    <property type="entry name" value="KPA_reductase"/>
</dbReference>
<evidence type="ECO:0000259" key="11">
    <source>
        <dbReference type="Pfam" id="PF02558"/>
    </source>
</evidence>
<protein>
    <recommendedName>
        <fullName evidence="4 10">2-dehydropantoate 2-reductase</fullName>
        <ecNumber evidence="3 10">1.1.1.169</ecNumber>
    </recommendedName>
    <alternativeName>
        <fullName evidence="8 10">Ketopantoate reductase</fullName>
    </alternativeName>
</protein>
<dbReference type="InterPro" id="IPR036291">
    <property type="entry name" value="NAD(P)-bd_dom_sf"/>
</dbReference>
<dbReference type="GO" id="GO:0008677">
    <property type="term" value="F:2-dehydropantoate 2-reductase activity"/>
    <property type="evidence" value="ECO:0007669"/>
    <property type="project" value="UniProtKB-EC"/>
</dbReference>
<keyword evidence="6 10" id="KW-0521">NADP</keyword>
<comment type="catalytic activity">
    <reaction evidence="9 10">
        <text>(R)-pantoate + NADP(+) = 2-dehydropantoate + NADPH + H(+)</text>
        <dbReference type="Rhea" id="RHEA:16233"/>
        <dbReference type="ChEBI" id="CHEBI:11561"/>
        <dbReference type="ChEBI" id="CHEBI:15378"/>
        <dbReference type="ChEBI" id="CHEBI:15980"/>
        <dbReference type="ChEBI" id="CHEBI:57783"/>
        <dbReference type="ChEBI" id="CHEBI:58349"/>
        <dbReference type="EC" id="1.1.1.169"/>
    </reaction>
</comment>
<evidence type="ECO:0000256" key="2">
    <source>
        <dbReference type="ARBA" id="ARBA00007870"/>
    </source>
</evidence>
<evidence type="ECO:0000256" key="5">
    <source>
        <dbReference type="ARBA" id="ARBA00022655"/>
    </source>
</evidence>
<dbReference type="EC" id="1.1.1.169" evidence="3 10"/>
<dbReference type="EMBL" id="JACIGE010000002">
    <property type="protein sequence ID" value="MBB4246602.1"/>
    <property type="molecule type" value="Genomic_DNA"/>
</dbReference>
<dbReference type="InterPro" id="IPR003710">
    <property type="entry name" value="ApbA"/>
</dbReference>
<dbReference type="SUPFAM" id="SSF51735">
    <property type="entry name" value="NAD(P)-binding Rossmann-fold domains"/>
    <property type="match status" value="1"/>
</dbReference>
<dbReference type="NCBIfam" id="TIGR00745">
    <property type="entry name" value="apbA_panE"/>
    <property type="match status" value="1"/>
</dbReference>
<evidence type="ECO:0000256" key="8">
    <source>
        <dbReference type="ARBA" id="ARBA00032024"/>
    </source>
</evidence>
<dbReference type="GO" id="GO:0005737">
    <property type="term" value="C:cytoplasm"/>
    <property type="evidence" value="ECO:0007669"/>
    <property type="project" value="TreeGrafter"/>
</dbReference>
<evidence type="ECO:0000256" key="6">
    <source>
        <dbReference type="ARBA" id="ARBA00022857"/>
    </source>
</evidence>
<accession>A0A840GDG7</accession>
<dbReference type="OrthoDB" id="8555723at2"/>